<dbReference type="GO" id="GO:0016746">
    <property type="term" value="F:acyltransferase activity"/>
    <property type="evidence" value="ECO:0007669"/>
    <property type="project" value="UniProtKB-KW"/>
</dbReference>
<dbReference type="Proteomes" id="UP000659654">
    <property type="component" value="Unassembled WGS sequence"/>
</dbReference>
<gene>
    <name evidence="6" type="ORF">BXYJ_LOCUS12121</name>
</gene>
<keyword evidence="4" id="KW-1133">Transmembrane helix</keyword>
<reference evidence="10" key="1">
    <citation type="submission" date="2016-11" db="UniProtKB">
        <authorList>
            <consortium name="WormBaseParasite"/>
        </authorList>
    </citation>
    <scope>IDENTIFICATION</scope>
</reference>
<keyword evidence="3" id="KW-0012">Acyltransferase</keyword>
<evidence type="ECO:0000313" key="6">
    <source>
        <dbReference type="EMBL" id="CAD5232030.1"/>
    </source>
</evidence>
<feature type="transmembrane region" description="Helical" evidence="4">
    <location>
        <begin position="346"/>
        <end position="364"/>
    </location>
</feature>
<comment type="similarity">
    <text evidence="1">Belongs to the 1-acyl-sn-glycerol-3-phosphate acyltransferase family.</text>
</comment>
<dbReference type="eggNOG" id="KOG1505">
    <property type="taxonomic scope" value="Eukaryota"/>
</dbReference>
<dbReference type="GO" id="GO:0005783">
    <property type="term" value="C:endoplasmic reticulum"/>
    <property type="evidence" value="ECO:0007669"/>
    <property type="project" value="TreeGrafter"/>
</dbReference>
<keyword evidence="4" id="KW-0812">Transmembrane</keyword>
<keyword evidence="2" id="KW-0808">Transferase</keyword>
<dbReference type="PANTHER" id="PTHR10983">
    <property type="entry name" value="1-ACYLGLYCEROL-3-PHOSPHATE ACYLTRANSFERASE-RELATED"/>
    <property type="match status" value="1"/>
</dbReference>
<evidence type="ECO:0000256" key="4">
    <source>
        <dbReference type="SAM" id="Phobius"/>
    </source>
</evidence>
<dbReference type="InterPro" id="IPR032098">
    <property type="entry name" value="Acyltransf_C"/>
</dbReference>
<dbReference type="EMBL" id="CAJFCV020000005">
    <property type="protein sequence ID" value="CAG9123818.1"/>
    <property type="molecule type" value="Genomic_DNA"/>
</dbReference>
<sequence>MGMFEKTKKITGPIVGATFAFVVFVTSLFGNYIITLSLPLITVLNKHRLWRDLMDRAATFWMVIPLFFLKFVFRIKVRVTGDEVLYGSPAVVVMNHRTRLDWMYYWLVLWRMNPWLSTSNKIALKQLLKHVPGVGFGMQVQQFIFLKRDLEVDLPRMTRAVEYYSDMGIPYQILMFPEGTDRTAFTLNRSNEFAKKNGLRELKNVLYPRSAGFLHLVKEMRRNNYLEYVYDVTVAYPQDIVQNETDMVIKGSLPSEVHYHIKRYHVSELPKNEGELNHWLHQIWYEKEQRLEEYYSQKAKNKRQFNCDDGFIWLRDDFKQNAVVFYGLCFWVSMVSVYFYHITFMPFVQCTVVFLVLNYLYIFGRYGSMEKLIYTLWEKSTKRVHVV</sequence>
<accession>A0A1I7RNA7</accession>
<keyword evidence="4" id="KW-0472">Membrane</keyword>
<dbReference type="EMBL" id="CAJFDI010000005">
    <property type="protein sequence ID" value="CAD5232030.1"/>
    <property type="molecule type" value="Genomic_DNA"/>
</dbReference>
<evidence type="ECO:0000313" key="7">
    <source>
        <dbReference type="EMBL" id="CAG9123818.1"/>
    </source>
</evidence>
<proteinExistence type="inferred from homology"/>
<dbReference type="InterPro" id="IPR002123">
    <property type="entry name" value="Plipid/glycerol_acylTrfase"/>
</dbReference>
<evidence type="ECO:0000313" key="10">
    <source>
        <dbReference type="WBParaSite" id="BXY_0219300.1"/>
    </source>
</evidence>
<feature type="transmembrane region" description="Helical" evidence="4">
    <location>
        <begin position="12"/>
        <end position="34"/>
    </location>
</feature>
<feature type="transmembrane region" description="Helical" evidence="4">
    <location>
        <begin position="54"/>
        <end position="73"/>
    </location>
</feature>
<dbReference type="PANTHER" id="PTHR10983:SF20">
    <property type="entry name" value="LYSOPHOSPHATIDYLINOSITOL ACYLTRANSFERASE 10"/>
    <property type="match status" value="1"/>
</dbReference>
<dbReference type="SMART" id="SM00563">
    <property type="entry name" value="PlsC"/>
    <property type="match status" value="1"/>
</dbReference>
<evidence type="ECO:0000313" key="8">
    <source>
        <dbReference type="Proteomes" id="UP000095284"/>
    </source>
</evidence>
<protein>
    <submittedName>
        <fullName evidence="6">(pine wood nematode) hypothetical protein</fullName>
    </submittedName>
    <submittedName>
        <fullName evidence="10">PlsC domain-containing protein</fullName>
    </submittedName>
</protein>
<feature type="domain" description="Phospholipid/glycerol acyltransferase" evidence="5">
    <location>
        <begin position="90"/>
        <end position="214"/>
    </location>
</feature>
<dbReference type="Pfam" id="PF16076">
    <property type="entry name" value="Acyltransf_C"/>
    <property type="match status" value="1"/>
</dbReference>
<dbReference type="Proteomes" id="UP000582659">
    <property type="component" value="Unassembled WGS sequence"/>
</dbReference>
<evidence type="ECO:0000256" key="3">
    <source>
        <dbReference type="ARBA" id="ARBA00023315"/>
    </source>
</evidence>
<evidence type="ECO:0000256" key="1">
    <source>
        <dbReference type="ARBA" id="ARBA00008655"/>
    </source>
</evidence>
<name>A0A1I7RNA7_BURXY</name>
<dbReference type="CDD" id="cd07990">
    <property type="entry name" value="LPLAT_LCLAT1-like"/>
    <property type="match status" value="1"/>
</dbReference>
<dbReference type="GO" id="GO:0036149">
    <property type="term" value="P:phosphatidylinositol acyl-chain remodeling"/>
    <property type="evidence" value="ECO:0007669"/>
    <property type="project" value="TreeGrafter"/>
</dbReference>
<feature type="transmembrane region" description="Helical" evidence="4">
    <location>
        <begin position="323"/>
        <end position="340"/>
    </location>
</feature>
<evidence type="ECO:0000313" key="9">
    <source>
        <dbReference type="Proteomes" id="UP000659654"/>
    </source>
</evidence>
<dbReference type="OrthoDB" id="186786at2759"/>
<reference evidence="7" key="2">
    <citation type="submission" date="2020-08" db="EMBL/GenBank/DDBJ databases">
        <authorList>
            <person name="Kikuchi T."/>
        </authorList>
    </citation>
    <scope>NUCLEOTIDE SEQUENCE</scope>
    <source>
        <strain evidence="6">Ka4C1</strain>
    </source>
</reference>
<evidence type="ECO:0000256" key="2">
    <source>
        <dbReference type="ARBA" id="ARBA00022679"/>
    </source>
</evidence>
<dbReference type="Proteomes" id="UP000095284">
    <property type="component" value="Unplaced"/>
</dbReference>
<organism evidence="8 10">
    <name type="scientific">Bursaphelenchus xylophilus</name>
    <name type="common">Pinewood nematode worm</name>
    <name type="synonym">Aphelenchoides xylophilus</name>
    <dbReference type="NCBI Taxonomy" id="6326"/>
    <lineage>
        <taxon>Eukaryota</taxon>
        <taxon>Metazoa</taxon>
        <taxon>Ecdysozoa</taxon>
        <taxon>Nematoda</taxon>
        <taxon>Chromadorea</taxon>
        <taxon>Rhabditida</taxon>
        <taxon>Tylenchina</taxon>
        <taxon>Tylenchomorpha</taxon>
        <taxon>Aphelenchoidea</taxon>
        <taxon>Aphelenchoididae</taxon>
        <taxon>Bursaphelenchus</taxon>
    </lineage>
</organism>
<keyword evidence="9" id="KW-1185">Reference proteome</keyword>
<dbReference type="AlphaFoldDB" id="A0A1I7RNA7"/>
<evidence type="ECO:0000259" key="5">
    <source>
        <dbReference type="SMART" id="SM00563"/>
    </source>
</evidence>
<dbReference type="WBParaSite" id="BXY_0219300.1">
    <property type="protein sequence ID" value="BXY_0219300.1"/>
    <property type="gene ID" value="BXY_0219300"/>
</dbReference>
<dbReference type="SUPFAM" id="SSF69593">
    <property type="entry name" value="Glycerol-3-phosphate (1)-acyltransferase"/>
    <property type="match status" value="1"/>
</dbReference>
<dbReference type="Pfam" id="PF01553">
    <property type="entry name" value="Acyltransferase"/>
    <property type="match status" value="1"/>
</dbReference>